<accession>A0A061RZT7</accession>
<protein>
    <submittedName>
        <fullName evidence="1">Uncharacterized protein</fullName>
    </submittedName>
</protein>
<dbReference type="EMBL" id="GBEZ01007009">
    <property type="protein sequence ID" value="JAC78422.1"/>
    <property type="molecule type" value="Transcribed_RNA"/>
</dbReference>
<dbReference type="AlphaFoldDB" id="A0A061RZT7"/>
<proteinExistence type="predicted"/>
<gene>
    <name evidence="1" type="ORF">TSPGSL018_15160</name>
</gene>
<organism evidence="1">
    <name type="scientific">Tetraselmis sp. GSL018</name>
    <dbReference type="NCBI Taxonomy" id="582737"/>
    <lineage>
        <taxon>Eukaryota</taxon>
        <taxon>Viridiplantae</taxon>
        <taxon>Chlorophyta</taxon>
        <taxon>core chlorophytes</taxon>
        <taxon>Chlorodendrophyceae</taxon>
        <taxon>Chlorodendrales</taxon>
        <taxon>Chlorodendraceae</taxon>
        <taxon>Tetraselmis</taxon>
    </lineage>
</organism>
<reference evidence="1" key="1">
    <citation type="submission" date="2014-05" db="EMBL/GenBank/DDBJ databases">
        <title>The transcriptome of the halophilic microalga Tetraselmis sp. GSL018 isolated from the Great Salt Lake, Utah.</title>
        <authorList>
            <person name="Jinkerson R.E."/>
            <person name="D'Adamo S."/>
            <person name="Posewitz M.C."/>
        </authorList>
    </citation>
    <scope>NUCLEOTIDE SEQUENCE</scope>
    <source>
        <strain evidence="1">GSL018</strain>
    </source>
</reference>
<evidence type="ECO:0000313" key="1">
    <source>
        <dbReference type="EMBL" id="JAC78422.1"/>
    </source>
</evidence>
<name>A0A061RZT7_9CHLO</name>
<sequence>SGGAERLAASAWGLLRRLAEAGALPAPEVLHAVAVPLLEVADSSGTRHEDRSAVLPAALAAALAACGAPWLGHEEGADAGVGVDSVGALFERLQPWRLLGLLLDLADPLRPEEPCASAAWEQRLAASRLLRLVAVPAIAAADGADRLRSLCREAPWRVRLLVAGPLLGAAEGALCQGGELSEAALRAAGLWPPSLASGGAPQGNPSAAVAADLVALALASDAGAHAVAGGSAGTVGPEAPLAAALRAALSAAPPAAARRGFLAAVCEALPLSSPPEACRLAVVALPGILSQPPFAGAGARLPGPTPAALSMDLCARAAVALLRAAKEQGRRFLLDGDRAVERYCAAAKHAVELAGAGDRAPLAVRLFRDAVGVAHCAADAGAAVGPPQALLLQLVDAIAAAGEPRPWDWDCLRACAEEAPPPVSAVLAFSLRKLGAAA</sequence>
<feature type="non-terminal residue" evidence="1">
    <location>
        <position position="1"/>
    </location>
</feature>